<comment type="caution">
    <text evidence="1">The sequence shown here is derived from an EMBL/GenBank/DDBJ whole genome shotgun (WGS) entry which is preliminary data.</text>
</comment>
<gene>
    <name evidence="1" type="ORF">Pmani_022800</name>
</gene>
<dbReference type="EMBL" id="JAWZYT010002296">
    <property type="protein sequence ID" value="KAK4305305.1"/>
    <property type="molecule type" value="Genomic_DNA"/>
</dbReference>
<organism evidence="1 2">
    <name type="scientific">Petrolisthes manimaculis</name>
    <dbReference type="NCBI Taxonomy" id="1843537"/>
    <lineage>
        <taxon>Eukaryota</taxon>
        <taxon>Metazoa</taxon>
        <taxon>Ecdysozoa</taxon>
        <taxon>Arthropoda</taxon>
        <taxon>Crustacea</taxon>
        <taxon>Multicrustacea</taxon>
        <taxon>Malacostraca</taxon>
        <taxon>Eumalacostraca</taxon>
        <taxon>Eucarida</taxon>
        <taxon>Decapoda</taxon>
        <taxon>Pleocyemata</taxon>
        <taxon>Anomura</taxon>
        <taxon>Galatheoidea</taxon>
        <taxon>Porcellanidae</taxon>
        <taxon>Petrolisthes</taxon>
    </lineage>
</organism>
<evidence type="ECO:0000313" key="1">
    <source>
        <dbReference type="EMBL" id="KAK4305305.1"/>
    </source>
</evidence>
<reference evidence="1" key="1">
    <citation type="submission" date="2023-11" db="EMBL/GenBank/DDBJ databases">
        <title>Genome assemblies of two species of porcelain crab, Petrolisthes cinctipes and Petrolisthes manimaculis (Anomura: Porcellanidae).</title>
        <authorList>
            <person name="Angst P."/>
        </authorList>
    </citation>
    <scope>NUCLEOTIDE SEQUENCE</scope>
    <source>
        <strain evidence="1">PB745_02</strain>
        <tissue evidence="1">Gill</tissue>
    </source>
</reference>
<evidence type="ECO:0000313" key="2">
    <source>
        <dbReference type="Proteomes" id="UP001292094"/>
    </source>
</evidence>
<sequence>MRTEHILLHGEGLVLVSTTPPPTVKSSGHFSNNNSSSDREIETSLHIINECPAALPHSYTSHLERLPCYALPTLDVYRFSITKIYHNYTTLGGLEQAGGVATLP</sequence>
<keyword evidence="2" id="KW-1185">Reference proteome</keyword>
<proteinExistence type="predicted"/>
<dbReference type="Proteomes" id="UP001292094">
    <property type="component" value="Unassembled WGS sequence"/>
</dbReference>
<protein>
    <submittedName>
        <fullName evidence="1">Uncharacterized protein</fullName>
    </submittedName>
</protein>
<name>A0AAE1PDM1_9EUCA</name>
<accession>A0AAE1PDM1</accession>
<dbReference type="AlphaFoldDB" id="A0AAE1PDM1"/>